<reference evidence="9 10" key="1">
    <citation type="journal article" date="2004" name="Nature">
        <title>Genome sequence of the ultrasmall unicellular red alga Cyanidioschyzon merolae 10D.</title>
        <authorList>
            <person name="Matsuzaki M."/>
            <person name="Misumi O."/>
            <person name="Shin-i T."/>
            <person name="Maruyama S."/>
            <person name="Takahara M."/>
            <person name="Miyagishima S."/>
            <person name="Mori T."/>
            <person name="Nishida K."/>
            <person name="Yagisawa F."/>
            <person name="Nishida K."/>
            <person name="Yoshida Y."/>
            <person name="Nishimura Y."/>
            <person name="Nakao S."/>
            <person name="Kobayashi T."/>
            <person name="Momoyama Y."/>
            <person name="Higashiyama T."/>
            <person name="Minoda A."/>
            <person name="Sano M."/>
            <person name="Nomoto H."/>
            <person name="Oishi K."/>
            <person name="Hayashi H."/>
            <person name="Ohta F."/>
            <person name="Nishizaka S."/>
            <person name="Haga S."/>
            <person name="Miura S."/>
            <person name="Morishita T."/>
            <person name="Kabeya Y."/>
            <person name="Terasawa K."/>
            <person name="Suzuki Y."/>
            <person name="Ishii Y."/>
            <person name="Asakawa S."/>
            <person name="Takano H."/>
            <person name="Ohta N."/>
            <person name="Kuroiwa H."/>
            <person name="Tanaka K."/>
            <person name="Shimizu N."/>
            <person name="Sugano S."/>
            <person name="Sato N."/>
            <person name="Nozaki H."/>
            <person name="Ogasawara N."/>
            <person name="Kohara Y."/>
            <person name="Kuroiwa T."/>
        </authorList>
    </citation>
    <scope>NUCLEOTIDE SEQUENCE [LARGE SCALE GENOMIC DNA]</scope>
    <source>
        <strain evidence="9 10">10D</strain>
    </source>
</reference>
<feature type="transmembrane region" description="Helical" evidence="7">
    <location>
        <begin position="509"/>
        <end position="530"/>
    </location>
</feature>
<feature type="transmembrane region" description="Helical" evidence="7">
    <location>
        <begin position="745"/>
        <end position="769"/>
    </location>
</feature>
<dbReference type="Proteomes" id="UP000007014">
    <property type="component" value="Chromosome 4"/>
</dbReference>
<dbReference type="GO" id="GO:0016887">
    <property type="term" value="F:ATP hydrolysis activity"/>
    <property type="evidence" value="ECO:0007669"/>
    <property type="project" value="InterPro"/>
</dbReference>
<organism evidence="9 10">
    <name type="scientific">Cyanidioschyzon merolae (strain NIES-3377 / 10D)</name>
    <name type="common">Unicellular red alga</name>
    <dbReference type="NCBI Taxonomy" id="280699"/>
    <lineage>
        <taxon>Eukaryota</taxon>
        <taxon>Rhodophyta</taxon>
        <taxon>Bangiophyceae</taxon>
        <taxon>Cyanidiales</taxon>
        <taxon>Cyanidiaceae</taxon>
        <taxon>Cyanidioschyzon</taxon>
    </lineage>
</organism>
<dbReference type="GO" id="GO:0016020">
    <property type="term" value="C:membrane"/>
    <property type="evidence" value="ECO:0007669"/>
    <property type="project" value="UniProtKB-SubCell"/>
</dbReference>
<feature type="transmembrane region" description="Helical" evidence="7">
    <location>
        <begin position="542"/>
        <end position="559"/>
    </location>
</feature>
<dbReference type="STRING" id="280699.M1VAN0"/>
<keyword evidence="9" id="KW-0067">ATP-binding</keyword>
<dbReference type="KEGG" id="cme:CYME_CMD135C"/>
<feature type="transmembrane region" description="Helical" evidence="7">
    <location>
        <begin position="617"/>
        <end position="636"/>
    </location>
</feature>
<dbReference type="Gene3D" id="3.40.50.300">
    <property type="entry name" value="P-loop containing nucleotide triphosphate hydrolases"/>
    <property type="match status" value="1"/>
</dbReference>
<dbReference type="InterPro" id="IPR017871">
    <property type="entry name" value="ABC_transporter-like_CS"/>
</dbReference>
<dbReference type="AlphaFoldDB" id="M1VAN0"/>
<protein>
    <submittedName>
        <fullName evidence="9">ATP-binding cassette, sub-family G</fullName>
    </submittedName>
</protein>
<feature type="transmembrane region" description="Helical" evidence="7">
    <location>
        <begin position="580"/>
        <end position="605"/>
    </location>
</feature>
<dbReference type="PANTHER" id="PTHR19241">
    <property type="entry name" value="ATP-BINDING CASSETTE TRANSPORTER"/>
    <property type="match status" value="1"/>
</dbReference>
<evidence type="ECO:0000256" key="5">
    <source>
        <dbReference type="ARBA" id="ARBA00023136"/>
    </source>
</evidence>
<proteinExistence type="predicted"/>
<evidence type="ECO:0000313" key="9">
    <source>
        <dbReference type="EMBL" id="BAM79202.1"/>
    </source>
</evidence>
<keyword evidence="5 7" id="KW-0472">Membrane</keyword>
<dbReference type="eggNOG" id="KOG0065">
    <property type="taxonomic scope" value="Eukaryota"/>
</dbReference>
<feature type="compositionally biased region" description="Basic and acidic residues" evidence="6">
    <location>
        <begin position="800"/>
        <end position="819"/>
    </location>
</feature>
<evidence type="ECO:0000256" key="2">
    <source>
        <dbReference type="ARBA" id="ARBA00022448"/>
    </source>
</evidence>
<dbReference type="PROSITE" id="PS50893">
    <property type="entry name" value="ABC_TRANSPORTER_2"/>
    <property type="match status" value="1"/>
</dbReference>
<keyword evidence="10" id="KW-1185">Reference proteome</keyword>
<dbReference type="GeneID" id="16992684"/>
<keyword evidence="2" id="KW-0813">Transport</keyword>
<evidence type="ECO:0000256" key="1">
    <source>
        <dbReference type="ARBA" id="ARBA00004141"/>
    </source>
</evidence>
<dbReference type="RefSeq" id="XP_005535488.1">
    <property type="nucleotide sequence ID" value="XM_005535431.1"/>
</dbReference>
<dbReference type="InterPro" id="IPR010929">
    <property type="entry name" value="PDR_CDR_ABC"/>
</dbReference>
<evidence type="ECO:0000256" key="6">
    <source>
        <dbReference type="SAM" id="MobiDB-lite"/>
    </source>
</evidence>
<dbReference type="GO" id="GO:0005524">
    <property type="term" value="F:ATP binding"/>
    <property type="evidence" value="ECO:0007669"/>
    <property type="project" value="UniProtKB-KW"/>
</dbReference>
<dbReference type="SUPFAM" id="SSF52540">
    <property type="entry name" value="P-loop containing nucleoside triphosphate hydrolases"/>
    <property type="match status" value="1"/>
</dbReference>
<dbReference type="InterPro" id="IPR013525">
    <property type="entry name" value="ABC2_TM"/>
</dbReference>
<gene>
    <name evidence="9" type="ORF">CYME_CMD135C</name>
</gene>
<keyword evidence="3 7" id="KW-0812">Transmembrane</keyword>
<dbReference type="PROSITE" id="PS00211">
    <property type="entry name" value="ABC_TRANSPORTER_1"/>
    <property type="match status" value="1"/>
</dbReference>
<comment type="subcellular location">
    <subcellularLocation>
        <location evidence="1">Membrane</location>
        <topology evidence="1">Multi-pass membrane protein</topology>
    </subcellularLocation>
</comment>
<sequence length="825" mass="93988">MSGNELEKHVANLAHLHSYRSEVLKKSKLPQPAKGIARRAASHFVNWRQLHNYRKELEEQYAEFATDPRYQVDSDEFDPQAYTEVVSALQSALLLKPPQIAIAWKNLTVKVPVVYGRTGIETVGSKTQEAVLALPRVAIDIGKWIWTDVFRQGLNKDAHLEPIVDDATGVLLPGETLLVLGPPGSGTSTFLNVLAQRSLKDYAAITGTVEYNGCDLHTAEKRTVRPLQHIVQFVEEADTHIASLTVRDTFRFAAECLIPDFFPFAEKVRQDRVELLIKNLGLEHCADTVVGNELLRGVSGGEKKRVTIGEMAVRLSSQIWLLDQWTRGLDAATAMDLQYRVAAVAKQRNITVISVMQQPSQEIYDAYDKVLLMEAGKVLYFGPTNEAERYFFKLGYRRPRKRLIPEFLATLGDPFESKLCIRPGYEDRVPRTPAEFAERYRNSSIARRYREMVESHSYLTDEQREAFNQERYVEISKLYVRNSLQPRLRQMFICLNREIRMIITAPFSFIVRFARYIILGIVVGALFFGINHDQLSVRVRGGLLFLVLLTVGVAGFSSIQQNAATLQIIRKQRRAGFYEMPPYFFALWLMDIPIQFIEVLIYLTLVTYMTKLQGGPRYGFAILMVWLTGMATNTLLKSIGYAAPYTDIALVLASLVIMLMVLSVGFLATPPNIPVYLRWIYWINPFHYAYEAIMLNEFDGLYFHCTPSELQPAGVPSAYQVCPITNGIKYLHSHYNFASNPSYKWIDFVIIVAYYVGFTIIAAILLVLVRWPPRPMYKNAREVACETDVQTFVESLEREASLSDRRSREVSNPFTDRKISTNSRP</sequence>
<evidence type="ECO:0000313" key="10">
    <source>
        <dbReference type="Proteomes" id="UP000007014"/>
    </source>
</evidence>
<dbReference type="OrthoDB" id="4660at2759"/>
<dbReference type="Pfam" id="PF01061">
    <property type="entry name" value="ABC2_membrane"/>
    <property type="match status" value="1"/>
</dbReference>
<evidence type="ECO:0000259" key="8">
    <source>
        <dbReference type="PROSITE" id="PS50893"/>
    </source>
</evidence>
<evidence type="ECO:0000256" key="7">
    <source>
        <dbReference type="SAM" id="Phobius"/>
    </source>
</evidence>
<dbReference type="InterPro" id="IPR003439">
    <property type="entry name" value="ABC_transporter-like_ATP-bd"/>
</dbReference>
<evidence type="ECO:0000256" key="4">
    <source>
        <dbReference type="ARBA" id="ARBA00022989"/>
    </source>
</evidence>
<dbReference type="Gramene" id="CMD135CT">
    <property type="protein sequence ID" value="CMD135CT"/>
    <property type="gene ID" value="CMD135C"/>
</dbReference>
<evidence type="ECO:0000256" key="3">
    <source>
        <dbReference type="ARBA" id="ARBA00022692"/>
    </source>
</evidence>
<dbReference type="InterPro" id="IPR027417">
    <property type="entry name" value="P-loop_NTPase"/>
</dbReference>
<dbReference type="Pfam" id="PF00005">
    <property type="entry name" value="ABC_tran"/>
    <property type="match status" value="1"/>
</dbReference>
<reference evidence="9 10" key="2">
    <citation type="journal article" date="2007" name="BMC Biol.">
        <title>A 100%-complete sequence reveals unusually simple genomic features in the hot-spring red alga Cyanidioschyzon merolae.</title>
        <authorList>
            <person name="Nozaki H."/>
            <person name="Takano H."/>
            <person name="Misumi O."/>
            <person name="Terasawa K."/>
            <person name="Matsuzaki M."/>
            <person name="Maruyama S."/>
            <person name="Nishida K."/>
            <person name="Yagisawa F."/>
            <person name="Yoshida Y."/>
            <person name="Fujiwara T."/>
            <person name="Takio S."/>
            <person name="Tamura K."/>
            <person name="Chung S.J."/>
            <person name="Nakamura S."/>
            <person name="Kuroiwa H."/>
            <person name="Tanaka K."/>
            <person name="Sato N."/>
            <person name="Kuroiwa T."/>
        </authorList>
    </citation>
    <scope>NUCLEOTIDE SEQUENCE [LARGE SCALE GENOMIC DNA]</scope>
    <source>
        <strain evidence="9 10">10D</strain>
    </source>
</reference>
<keyword evidence="9" id="KW-0547">Nucleotide-binding</keyword>
<feature type="region of interest" description="Disordered" evidence="6">
    <location>
        <begin position="800"/>
        <end position="825"/>
    </location>
</feature>
<feature type="transmembrane region" description="Helical" evidence="7">
    <location>
        <begin position="648"/>
        <end position="668"/>
    </location>
</feature>
<dbReference type="OMA" id="HERDTID"/>
<keyword evidence="4 7" id="KW-1133">Transmembrane helix</keyword>
<dbReference type="HOGENOM" id="CLU_343371_0_0_1"/>
<feature type="domain" description="ABC transporter" evidence="8">
    <location>
        <begin position="149"/>
        <end position="400"/>
    </location>
</feature>
<dbReference type="Pfam" id="PF06422">
    <property type="entry name" value="PDR_CDR"/>
    <property type="match status" value="1"/>
</dbReference>
<accession>M1VAN0</accession>
<dbReference type="GO" id="GO:0140359">
    <property type="term" value="F:ABC-type transporter activity"/>
    <property type="evidence" value="ECO:0007669"/>
    <property type="project" value="InterPro"/>
</dbReference>
<name>M1VAN0_CYAM1</name>
<dbReference type="EMBL" id="AP006486">
    <property type="protein sequence ID" value="BAM79202.1"/>
    <property type="molecule type" value="Genomic_DNA"/>
</dbReference>